<organism evidence="1 2">
    <name type="scientific">Paralvinella palmiformis</name>
    <dbReference type="NCBI Taxonomy" id="53620"/>
    <lineage>
        <taxon>Eukaryota</taxon>
        <taxon>Metazoa</taxon>
        <taxon>Spiralia</taxon>
        <taxon>Lophotrochozoa</taxon>
        <taxon>Annelida</taxon>
        <taxon>Polychaeta</taxon>
        <taxon>Sedentaria</taxon>
        <taxon>Canalipalpata</taxon>
        <taxon>Terebellida</taxon>
        <taxon>Terebelliformia</taxon>
        <taxon>Alvinellidae</taxon>
        <taxon>Paralvinella</taxon>
    </lineage>
</organism>
<gene>
    <name evidence="1" type="ORF">LSH36_364g02063</name>
</gene>
<keyword evidence="2" id="KW-1185">Reference proteome</keyword>
<dbReference type="AlphaFoldDB" id="A0AAD9JEG2"/>
<reference evidence="1" key="1">
    <citation type="journal article" date="2023" name="Mol. Biol. Evol.">
        <title>Third-Generation Sequencing Reveals the Adaptive Role of the Epigenome in Three Deep-Sea Polychaetes.</title>
        <authorList>
            <person name="Perez M."/>
            <person name="Aroh O."/>
            <person name="Sun Y."/>
            <person name="Lan Y."/>
            <person name="Juniper S.K."/>
            <person name="Young C.R."/>
            <person name="Angers B."/>
            <person name="Qian P.Y."/>
        </authorList>
    </citation>
    <scope>NUCLEOTIDE SEQUENCE</scope>
    <source>
        <strain evidence="1">P08H-3</strain>
    </source>
</reference>
<name>A0AAD9JEG2_9ANNE</name>
<evidence type="ECO:0000313" key="2">
    <source>
        <dbReference type="Proteomes" id="UP001208570"/>
    </source>
</evidence>
<evidence type="ECO:0000313" key="1">
    <source>
        <dbReference type="EMBL" id="KAK2151409.1"/>
    </source>
</evidence>
<sequence length="131" mass="14423">MSRNNVPVLGSQNKEVVGSVTVMSNAMPWHSAVPSKVMDKAKKLMIQPVSHEDLMPKSKKNVLSLHASHAEGHVQEDDTGYHHPSYEPVQLSVCNAHGSEETGKRCYVFVVAETETGTLVTLYSCCGPCWW</sequence>
<proteinExistence type="predicted"/>
<protein>
    <submittedName>
        <fullName evidence="1">Uncharacterized protein</fullName>
    </submittedName>
</protein>
<dbReference type="Proteomes" id="UP001208570">
    <property type="component" value="Unassembled WGS sequence"/>
</dbReference>
<dbReference type="EMBL" id="JAODUP010000364">
    <property type="protein sequence ID" value="KAK2151409.1"/>
    <property type="molecule type" value="Genomic_DNA"/>
</dbReference>
<comment type="caution">
    <text evidence="1">The sequence shown here is derived from an EMBL/GenBank/DDBJ whole genome shotgun (WGS) entry which is preliminary data.</text>
</comment>
<accession>A0AAD9JEG2</accession>